<dbReference type="CDD" id="cd00761">
    <property type="entry name" value="Glyco_tranf_GTA_type"/>
    <property type="match status" value="1"/>
</dbReference>
<feature type="non-terminal residue" evidence="3">
    <location>
        <position position="277"/>
    </location>
</feature>
<keyword evidence="1" id="KW-0472">Membrane</keyword>
<evidence type="ECO:0000259" key="2">
    <source>
        <dbReference type="Pfam" id="PF00535"/>
    </source>
</evidence>
<dbReference type="InterPro" id="IPR029044">
    <property type="entry name" value="Nucleotide-diphossugar_trans"/>
</dbReference>
<reference evidence="3 4" key="1">
    <citation type="submission" date="2015-09" db="EMBL/GenBank/DDBJ databases">
        <title>Heavy metals and arsenic resistance mechanisms in polyextremophilic archaea of the family Ferroplasmaceae.</title>
        <authorList>
            <person name="Bulaev A.G."/>
            <person name="Kanygina A.V."/>
        </authorList>
    </citation>
    <scope>NUCLEOTIDE SEQUENCE [LARGE SCALE GENOMIC DNA]</scope>
    <source>
        <strain evidence="3 4">VT</strain>
    </source>
</reference>
<dbReference type="Proteomes" id="UP000050320">
    <property type="component" value="Unassembled WGS sequence"/>
</dbReference>
<protein>
    <recommendedName>
        <fullName evidence="2">Glycosyltransferase 2-like domain-containing protein</fullName>
    </recommendedName>
</protein>
<dbReference type="InterPro" id="IPR001173">
    <property type="entry name" value="Glyco_trans_2-like"/>
</dbReference>
<accession>A0A0Q0RW28</accession>
<evidence type="ECO:0000256" key="1">
    <source>
        <dbReference type="SAM" id="Phobius"/>
    </source>
</evidence>
<organism evidence="3 4">
    <name type="scientific">Acidiplasma aeolicum</name>
    <dbReference type="NCBI Taxonomy" id="507754"/>
    <lineage>
        <taxon>Archaea</taxon>
        <taxon>Methanobacteriati</taxon>
        <taxon>Thermoplasmatota</taxon>
        <taxon>Thermoplasmata</taxon>
        <taxon>Thermoplasmatales</taxon>
        <taxon>Ferroplasmaceae</taxon>
        <taxon>Acidiplasma</taxon>
    </lineage>
</organism>
<keyword evidence="1" id="KW-1133">Transmembrane helix</keyword>
<dbReference type="Pfam" id="PF00535">
    <property type="entry name" value="Glycos_transf_2"/>
    <property type="match status" value="1"/>
</dbReference>
<evidence type="ECO:0000313" key="3">
    <source>
        <dbReference type="EMBL" id="KQB36591.1"/>
    </source>
</evidence>
<dbReference type="EMBL" id="LKBG01000008">
    <property type="protein sequence ID" value="KQB36591.1"/>
    <property type="molecule type" value="Genomic_DNA"/>
</dbReference>
<sequence>MFMLYIYGTVFNNASIVESSLKSLDKIKCRKKFLIVDNFSTDNTYEILIRLKNIYDIEIRRVKCSRGMGRQLAMEMAYNESDDMDIFMQVDLDTIYNDKFISLFNSFLINIDDNSVAFNFICRKRVNFSVPWRDLNYGEDFERMARFLKNGYIVYKVPEYNKIANNQHAIKRERRYASGLKYLKRILHNNIDLIRGYGVSNYKLFKKFFKSAGFKKRSYIFVFLIYLFVKISGLKIYNYGDFLNNEYVNSNSLNICSYFNFKHCSCGKTLADGKYRT</sequence>
<keyword evidence="1" id="KW-0812">Transmembrane</keyword>
<dbReference type="Gene3D" id="3.90.550.10">
    <property type="entry name" value="Spore Coat Polysaccharide Biosynthesis Protein SpsA, Chain A"/>
    <property type="match status" value="1"/>
</dbReference>
<feature type="transmembrane region" description="Helical" evidence="1">
    <location>
        <begin position="219"/>
        <end position="237"/>
    </location>
</feature>
<gene>
    <name evidence="3" type="ORF">AOG54_07210</name>
</gene>
<comment type="caution">
    <text evidence="3">The sequence shown here is derived from an EMBL/GenBank/DDBJ whole genome shotgun (WGS) entry which is preliminary data.</text>
</comment>
<proteinExistence type="predicted"/>
<keyword evidence="4" id="KW-1185">Reference proteome</keyword>
<name>A0A0Q0RW28_9ARCH</name>
<dbReference type="AlphaFoldDB" id="A0A0Q0RW28"/>
<dbReference type="SUPFAM" id="SSF53448">
    <property type="entry name" value="Nucleotide-diphospho-sugar transferases"/>
    <property type="match status" value="1"/>
</dbReference>
<evidence type="ECO:0000313" key="4">
    <source>
        <dbReference type="Proteomes" id="UP000050320"/>
    </source>
</evidence>
<feature type="domain" description="Glycosyltransferase 2-like" evidence="2">
    <location>
        <begin position="10"/>
        <end position="144"/>
    </location>
</feature>